<dbReference type="RefSeq" id="WP_105747894.1">
    <property type="nucleotide sequence ID" value="NZ_PVLQ01000023.1"/>
</dbReference>
<sequence length="63" mass="7295">MKNPPNPLVRKLAWAVAIKLLLLTAIWWFFLADQKVEVDAERASHHLLMRPITDSSKEQGHDF</sequence>
<reference evidence="2 3" key="1">
    <citation type="submission" date="2018-03" db="EMBL/GenBank/DDBJ databases">
        <title>Comparative genomics illustrates the genes involved in a hyperalkaliphilic mechanisms of Serpentinomonas isolated from highly-alkaline calcium-rich serpentinized springs.</title>
        <authorList>
            <person name="Suzuki S."/>
            <person name="Ishii S."/>
            <person name="Walworth N."/>
            <person name="Bird L."/>
            <person name="Kuenen J.G."/>
            <person name="Nealson K.H."/>
        </authorList>
    </citation>
    <scope>NUCLEOTIDE SEQUENCE [LARGE SCALE GENOMIC DNA]</scope>
    <source>
        <strain evidence="2 3">P1</strain>
    </source>
</reference>
<feature type="transmembrane region" description="Helical" evidence="1">
    <location>
        <begin position="12"/>
        <end position="30"/>
    </location>
</feature>
<proteinExistence type="predicted"/>
<accession>A0A2S9K5Y0</accession>
<comment type="caution">
    <text evidence="2">The sequence shown here is derived from an EMBL/GenBank/DDBJ whole genome shotgun (WGS) entry which is preliminary data.</text>
</comment>
<keyword evidence="1" id="KW-0472">Membrane</keyword>
<evidence type="ECO:0000313" key="3">
    <source>
        <dbReference type="Proteomes" id="UP000238589"/>
    </source>
</evidence>
<dbReference type="OrthoDB" id="8918538at2"/>
<dbReference type="AlphaFoldDB" id="A0A2S9K5Y0"/>
<dbReference type="Proteomes" id="UP000238589">
    <property type="component" value="Unassembled WGS sequence"/>
</dbReference>
<protein>
    <submittedName>
        <fullName evidence="2">Uncharacterized protein</fullName>
    </submittedName>
</protein>
<dbReference type="EMBL" id="PVLQ01000023">
    <property type="protein sequence ID" value="PRD65863.1"/>
    <property type="molecule type" value="Genomic_DNA"/>
</dbReference>
<evidence type="ECO:0000256" key="1">
    <source>
        <dbReference type="SAM" id="Phobius"/>
    </source>
</evidence>
<gene>
    <name evidence="2" type="ORF">C6P64_07125</name>
</gene>
<organism evidence="2 3">
    <name type="scientific">Malikia granosa</name>
    <dbReference type="NCBI Taxonomy" id="263067"/>
    <lineage>
        <taxon>Bacteria</taxon>
        <taxon>Pseudomonadati</taxon>
        <taxon>Pseudomonadota</taxon>
        <taxon>Betaproteobacteria</taxon>
        <taxon>Burkholderiales</taxon>
        <taxon>Comamonadaceae</taxon>
        <taxon>Malikia</taxon>
    </lineage>
</organism>
<evidence type="ECO:0000313" key="2">
    <source>
        <dbReference type="EMBL" id="PRD65863.1"/>
    </source>
</evidence>
<name>A0A2S9K5Y0_9BURK</name>
<keyword evidence="3" id="KW-1185">Reference proteome</keyword>
<dbReference type="NCBIfam" id="NF045611">
    <property type="entry name" value="small_CydP"/>
    <property type="match status" value="1"/>
</dbReference>
<keyword evidence="1" id="KW-0812">Transmembrane</keyword>
<dbReference type="InterPro" id="IPR054636">
    <property type="entry name" value="CydP"/>
</dbReference>
<keyword evidence="1" id="KW-1133">Transmembrane helix</keyword>